<dbReference type="Proteomes" id="UP000295192">
    <property type="component" value="Unassembled WGS sequence"/>
</dbReference>
<dbReference type="EMBL" id="LSRL02000010">
    <property type="protein sequence ID" value="TDG51217.1"/>
    <property type="molecule type" value="Genomic_DNA"/>
</dbReference>
<accession>A0A484BR07</accession>
<reference evidence="2 3" key="1">
    <citation type="journal article" date="2019" name="J. Hered.">
        <title>An Improved Genome Assembly for Drosophila navojoa, the Basal Species in the mojavensis Cluster.</title>
        <authorList>
            <person name="Vanderlinde T."/>
            <person name="Dupim E.G."/>
            <person name="Nazario-Yepiz N.O."/>
            <person name="Carvalho A.B."/>
        </authorList>
    </citation>
    <scope>NUCLEOTIDE SEQUENCE [LARGE SCALE GENOMIC DNA]</scope>
    <source>
        <strain evidence="2">Navoj_Jal97</strain>
        <tissue evidence="2">Whole organism</tissue>
    </source>
</reference>
<evidence type="ECO:0000313" key="2">
    <source>
        <dbReference type="EMBL" id="TDG51217.1"/>
    </source>
</evidence>
<protein>
    <submittedName>
        <fullName evidence="2">Uncharacterized protein</fullName>
    </submittedName>
</protein>
<name>A0A484BR07_DRONA</name>
<dbReference type="AlphaFoldDB" id="A0A484BR07"/>
<feature type="region of interest" description="Disordered" evidence="1">
    <location>
        <begin position="26"/>
        <end position="51"/>
    </location>
</feature>
<organism evidence="2 3">
    <name type="scientific">Drosophila navojoa</name>
    <name type="common">Fruit fly</name>
    <dbReference type="NCBI Taxonomy" id="7232"/>
    <lineage>
        <taxon>Eukaryota</taxon>
        <taxon>Metazoa</taxon>
        <taxon>Ecdysozoa</taxon>
        <taxon>Arthropoda</taxon>
        <taxon>Hexapoda</taxon>
        <taxon>Insecta</taxon>
        <taxon>Pterygota</taxon>
        <taxon>Neoptera</taxon>
        <taxon>Endopterygota</taxon>
        <taxon>Diptera</taxon>
        <taxon>Brachycera</taxon>
        <taxon>Muscomorpha</taxon>
        <taxon>Ephydroidea</taxon>
        <taxon>Drosophilidae</taxon>
        <taxon>Drosophila</taxon>
    </lineage>
</organism>
<sequence length="167" mass="18280">MSEESDTPMVVDLGYVDAHYWNSSMDSEVMKSESSELTDSTNRSEDGLNSEAISESIETGAGGDDDLSQPIDVGDCQQRLQIIQDRVSRIVGRMSSLTESLRHMHVGLKRNNLLQLPPVPEIEENLAMGDVGSTQTDPPVQPNLNMLAERIGDSVACQTKEDNSLTQ</sequence>
<evidence type="ECO:0000256" key="1">
    <source>
        <dbReference type="SAM" id="MobiDB-lite"/>
    </source>
</evidence>
<gene>
    <name evidence="2" type="ORF">AWZ03_002304</name>
</gene>
<comment type="caution">
    <text evidence="2">The sequence shown here is derived from an EMBL/GenBank/DDBJ whole genome shotgun (WGS) entry which is preliminary data.</text>
</comment>
<proteinExistence type="predicted"/>
<keyword evidence="3" id="KW-1185">Reference proteome</keyword>
<evidence type="ECO:0000313" key="3">
    <source>
        <dbReference type="Proteomes" id="UP000295192"/>
    </source>
</evidence>
<dbReference type="OMA" id="CQQRLQI"/>